<sequence length="301" mass="35154">MASYQISIPGSGNSREAGQMRTLLNDQLALLEQTGLSCRLQEADQGNRTLFLFSHPKAGKKKEGLPRFLGIAVAEYLLSVNEPNFIRHIIKKQFRYRDPEDSREIERYTFDLLNDSESEEPVCRRRKDRMARQVAQYLTQHRSVAVDGFFRFRMKRYRNGLVKLVEHAIDEYLLDQEYREFIELLRYFVSVQEPKLNLVHVLHTGRRQFRLLDEEGEPLRTKELDESVQELMEQPFSHEDLIVSTLLTIAPEQVVLHTQNREENVIRTLEQVFETRISVCDGCSGCQPHFRRRGEGTTPKG</sequence>
<proteinExistence type="predicted"/>
<dbReference type="EMBL" id="QBKR01000004">
    <property type="protein sequence ID" value="PTX63186.1"/>
    <property type="molecule type" value="Genomic_DNA"/>
</dbReference>
<dbReference type="Pfam" id="PF08812">
    <property type="entry name" value="YtxC"/>
    <property type="match status" value="1"/>
</dbReference>
<organism evidence="1 2">
    <name type="scientific">Melghirimyces profundicolus</name>
    <dbReference type="NCBI Taxonomy" id="1242148"/>
    <lineage>
        <taxon>Bacteria</taxon>
        <taxon>Bacillati</taxon>
        <taxon>Bacillota</taxon>
        <taxon>Bacilli</taxon>
        <taxon>Bacillales</taxon>
        <taxon>Thermoactinomycetaceae</taxon>
        <taxon>Melghirimyces</taxon>
    </lineage>
</organism>
<dbReference type="Proteomes" id="UP000244240">
    <property type="component" value="Unassembled WGS sequence"/>
</dbReference>
<dbReference type="AlphaFoldDB" id="A0A2T6C4D7"/>
<dbReference type="OrthoDB" id="2986513at2"/>
<accession>A0A2T6C4D7</accession>
<gene>
    <name evidence="1" type="ORF">C8P63_10427</name>
</gene>
<reference evidence="1 2" key="1">
    <citation type="submission" date="2018-04" db="EMBL/GenBank/DDBJ databases">
        <title>Genomic Encyclopedia of Archaeal and Bacterial Type Strains, Phase II (KMG-II): from individual species to whole genera.</title>
        <authorList>
            <person name="Goeker M."/>
        </authorList>
    </citation>
    <scope>NUCLEOTIDE SEQUENCE [LARGE SCALE GENOMIC DNA]</scope>
    <source>
        <strain evidence="1 2">DSM 45787</strain>
    </source>
</reference>
<evidence type="ECO:0000313" key="1">
    <source>
        <dbReference type="EMBL" id="PTX63186.1"/>
    </source>
</evidence>
<dbReference type="InterPro" id="IPR014199">
    <property type="entry name" value="Spore_YtxC"/>
</dbReference>
<evidence type="ECO:0000313" key="2">
    <source>
        <dbReference type="Proteomes" id="UP000244240"/>
    </source>
</evidence>
<protein>
    <submittedName>
        <fullName evidence="1">Putative sporulation protein YtxC</fullName>
    </submittedName>
</protein>
<name>A0A2T6C4D7_9BACL</name>
<keyword evidence="2" id="KW-1185">Reference proteome</keyword>
<comment type="caution">
    <text evidence="1">The sequence shown here is derived from an EMBL/GenBank/DDBJ whole genome shotgun (WGS) entry which is preliminary data.</text>
</comment>